<name>A0AAD6Y2J6_9AGAR</name>
<proteinExistence type="predicted"/>
<accession>A0AAD6Y2J6</accession>
<dbReference type="AlphaFoldDB" id="A0AAD6Y2J6"/>
<evidence type="ECO:0000313" key="2">
    <source>
        <dbReference type="Proteomes" id="UP001222325"/>
    </source>
</evidence>
<gene>
    <name evidence="1" type="ORF">B0H15DRAFT_810485</name>
</gene>
<organism evidence="1 2">
    <name type="scientific">Mycena belliarum</name>
    <dbReference type="NCBI Taxonomy" id="1033014"/>
    <lineage>
        <taxon>Eukaryota</taxon>
        <taxon>Fungi</taxon>
        <taxon>Dikarya</taxon>
        <taxon>Basidiomycota</taxon>
        <taxon>Agaricomycotina</taxon>
        <taxon>Agaricomycetes</taxon>
        <taxon>Agaricomycetidae</taxon>
        <taxon>Agaricales</taxon>
        <taxon>Marasmiineae</taxon>
        <taxon>Mycenaceae</taxon>
        <taxon>Mycena</taxon>
    </lineage>
</organism>
<dbReference type="EMBL" id="JARJCN010000001">
    <property type="protein sequence ID" value="KAJ7104535.1"/>
    <property type="molecule type" value="Genomic_DNA"/>
</dbReference>
<keyword evidence="2" id="KW-1185">Reference proteome</keyword>
<reference evidence="1" key="1">
    <citation type="submission" date="2023-03" db="EMBL/GenBank/DDBJ databases">
        <title>Massive genome expansion in bonnet fungi (Mycena s.s.) driven by repeated elements and novel gene families across ecological guilds.</title>
        <authorList>
            <consortium name="Lawrence Berkeley National Laboratory"/>
            <person name="Harder C.B."/>
            <person name="Miyauchi S."/>
            <person name="Viragh M."/>
            <person name="Kuo A."/>
            <person name="Thoen E."/>
            <person name="Andreopoulos B."/>
            <person name="Lu D."/>
            <person name="Skrede I."/>
            <person name="Drula E."/>
            <person name="Henrissat B."/>
            <person name="Morin E."/>
            <person name="Kohler A."/>
            <person name="Barry K."/>
            <person name="LaButti K."/>
            <person name="Morin E."/>
            <person name="Salamov A."/>
            <person name="Lipzen A."/>
            <person name="Mereny Z."/>
            <person name="Hegedus B."/>
            <person name="Baldrian P."/>
            <person name="Stursova M."/>
            <person name="Weitz H."/>
            <person name="Taylor A."/>
            <person name="Grigoriev I.V."/>
            <person name="Nagy L.G."/>
            <person name="Martin F."/>
            <person name="Kauserud H."/>
        </authorList>
    </citation>
    <scope>NUCLEOTIDE SEQUENCE</scope>
    <source>
        <strain evidence="1">CBHHK173m</strain>
    </source>
</reference>
<comment type="caution">
    <text evidence="1">The sequence shown here is derived from an EMBL/GenBank/DDBJ whole genome shotgun (WGS) entry which is preliminary data.</text>
</comment>
<sequence length="154" mass="16965">MSALDSGRIETVVSLSLPFSGFSGFAGPHLFSRYLHLLPCGITYIYLPTSTSHFLALYILFNSTSFAPSAPYPFVPTPYCPSLTACFIFRTSLVRLHALVYPLPFITLVPMPSIPISFRCHPNLFIGLFSFNLSLSHPCWANTLAQSLKATAAR</sequence>
<protein>
    <submittedName>
        <fullName evidence="1">Uncharacterized protein</fullName>
    </submittedName>
</protein>
<dbReference type="Proteomes" id="UP001222325">
    <property type="component" value="Unassembled WGS sequence"/>
</dbReference>
<evidence type="ECO:0000313" key="1">
    <source>
        <dbReference type="EMBL" id="KAJ7104535.1"/>
    </source>
</evidence>